<gene>
    <name evidence="2" type="ORF">llap_20668</name>
</gene>
<keyword evidence="1" id="KW-1133">Transmembrane helix</keyword>
<dbReference type="OrthoDB" id="70250at2759"/>
<evidence type="ECO:0000313" key="2">
    <source>
        <dbReference type="EMBL" id="PKU29028.1"/>
    </source>
</evidence>
<keyword evidence="2" id="KW-0808">Transferase</keyword>
<dbReference type="AlphaFoldDB" id="A0A2I0T5H3"/>
<accession>A0A2I0T5H3</accession>
<keyword evidence="1" id="KW-0812">Transmembrane</keyword>
<keyword evidence="1" id="KW-0472">Membrane</keyword>
<reference evidence="3" key="2">
    <citation type="submission" date="2017-12" db="EMBL/GenBank/DDBJ databases">
        <title>Genome sequence of the Bar-tailed Godwit (Limosa lapponica baueri).</title>
        <authorList>
            <person name="Lima N.C.B."/>
            <person name="Parody-Merino A.M."/>
            <person name="Battley P.F."/>
            <person name="Fidler A.E."/>
            <person name="Prosdocimi F."/>
        </authorList>
    </citation>
    <scope>NUCLEOTIDE SEQUENCE [LARGE SCALE GENOMIC DNA]</scope>
</reference>
<organism evidence="2 3">
    <name type="scientific">Limosa lapponica baueri</name>
    <dbReference type="NCBI Taxonomy" id="1758121"/>
    <lineage>
        <taxon>Eukaryota</taxon>
        <taxon>Metazoa</taxon>
        <taxon>Chordata</taxon>
        <taxon>Craniata</taxon>
        <taxon>Vertebrata</taxon>
        <taxon>Euteleostomi</taxon>
        <taxon>Archelosauria</taxon>
        <taxon>Archosauria</taxon>
        <taxon>Dinosauria</taxon>
        <taxon>Saurischia</taxon>
        <taxon>Theropoda</taxon>
        <taxon>Coelurosauria</taxon>
        <taxon>Aves</taxon>
        <taxon>Neognathae</taxon>
        <taxon>Neoaves</taxon>
        <taxon>Charadriiformes</taxon>
        <taxon>Scolopacidae</taxon>
        <taxon>Limosa</taxon>
    </lineage>
</organism>
<evidence type="ECO:0000313" key="3">
    <source>
        <dbReference type="Proteomes" id="UP000233556"/>
    </source>
</evidence>
<name>A0A2I0T5H3_LIMLA</name>
<dbReference type="EMBL" id="KZ518416">
    <property type="protein sequence ID" value="PKU29028.1"/>
    <property type="molecule type" value="Genomic_DNA"/>
</dbReference>
<feature type="transmembrane region" description="Helical" evidence="1">
    <location>
        <begin position="92"/>
        <end position="111"/>
    </location>
</feature>
<dbReference type="GO" id="GO:0016757">
    <property type="term" value="F:glycosyltransferase activity"/>
    <property type="evidence" value="ECO:0007669"/>
    <property type="project" value="UniProtKB-KW"/>
</dbReference>
<proteinExistence type="predicted"/>
<dbReference type="Proteomes" id="UP000233556">
    <property type="component" value="Unassembled WGS sequence"/>
</dbReference>
<sequence>MSKEQPEPQSAHPACYPGQCSAAGRQADVLRVKPGEGTDTLQGRLQAALTNDPNSWTMSKAKQDTRNNFSVWNECKLKGDAKTTRESRKANIFVSLLIDVALGMLLMSWLYRKNRIGHLADTLIPVADL</sequence>
<evidence type="ECO:0000256" key="1">
    <source>
        <dbReference type="SAM" id="Phobius"/>
    </source>
</evidence>
<protein>
    <submittedName>
        <fullName evidence="2">Phosphatidylinositol n-acetylglucosaminyltransferase subunit q</fullName>
    </submittedName>
</protein>
<reference evidence="3" key="1">
    <citation type="submission" date="2017-11" db="EMBL/GenBank/DDBJ databases">
        <authorList>
            <person name="Lima N.C."/>
            <person name="Parody-Merino A.M."/>
            <person name="Battley P.F."/>
            <person name="Fidler A.E."/>
            <person name="Prosdocimi F."/>
        </authorList>
    </citation>
    <scope>NUCLEOTIDE SEQUENCE [LARGE SCALE GENOMIC DNA]</scope>
</reference>
<keyword evidence="3" id="KW-1185">Reference proteome</keyword>
<keyword evidence="2" id="KW-0328">Glycosyltransferase</keyword>